<dbReference type="Proteomes" id="UP001378960">
    <property type="component" value="Unassembled WGS sequence"/>
</dbReference>
<evidence type="ECO:0000313" key="3">
    <source>
        <dbReference type="EMBL" id="GMM43990.1"/>
    </source>
</evidence>
<feature type="domain" description="Protein YTP1-like C-terminal" evidence="2">
    <location>
        <begin position="132"/>
        <end position="367"/>
    </location>
</feature>
<sequence>MEMDLPSAIANAQKEHFHADWFLKCIHWLLSLAILVIFSSIGSVYSLINSYNRRSLIIQTISFVYSIIDSIWGYRDYFGHENKMCHGTGIFLIFFYLTVLIIGFYNSKINNSNKVISVTYKVLSCLIVLCGVIRLSAGVVSMLEFCYDDHTGQCNAHGIMGMSFIVYGVLLSVVLVVPWLRVNKGKYSQEMYDSTVIMVWGVINTFTEHRPWEPWSHGDYQHTSMGIIFWAAGLLGMFLSINRKRNFMPALTMILTGYAMSGHVQELIISTKVHAFFGYVLMFGGLARIVEISFLLDDKDESIDGEIRSFQYLTPFALILSGILFMGANEEQMQLVVNLGADHSSYILTITSAAMILQLWILALLRFYLKLTETSKTNNSAYDDINTLDHSDGQSQFELDNFSV</sequence>
<feature type="transmembrane region" description="Helical" evidence="1">
    <location>
        <begin position="118"/>
        <end position="137"/>
    </location>
</feature>
<feature type="transmembrane region" description="Helical" evidence="1">
    <location>
        <begin position="246"/>
        <end position="264"/>
    </location>
</feature>
<reference evidence="3 4" key="1">
    <citation type="journal article" date="2023" name="Elife">
        <title>Identification of key yeast species and microbe-microbe interactions impacting larval growth of Drosophila in the wild.</title>
        <authorList>
            <person name="Mure A."/>
            <person name="Sugiura Y."/>
            <person name="Maeda R."/>
            <person name="Honda K."/>
            <person name="Sakurai N."/>
            <person name="Takahashi Y."/>
            <person name="Watada M."/>
            <person name="Katoh T."/>
            <person name="Gotoh A."/>
            <person name="Gotoh Y."/>
            <person name="Taniguchi I."/>
            <person name="Nakamura K."/>
            <person name="Hayashi T."/>
            <person name="Katayama T."/>
            <person name="Uemura T."/>
            <person name="Hattori Y."/>
        </authorList>
    </citation>
    <scope>NUCLEOTIDE SEQUENCE [LARGE SCALE GENOMIC DNA]</scope>
    <source>
        <strain evidence="3 4">PK-24</strain>
    </source>
</reference>
<evidence type="ECO:0000256" key="1">
    <source>
        <dbReference type="SAM" id="Phobius"/>
    </source>
</evidence>
<evidence type="ECO:0000259" key="2">
    <source>
        <dbReference type="Pfam" id="PF10355"/>
    </source>
</evidence>
<feature type="transmembrane region" description="Helical" evidence="1">
    <location>
        <begin position="346"/>
        <end position="369"/>
    </location>
</feature>
<feature type="transmembrane region" description="Helical" evidence="1">
    <location>
        <begin position="86"/>
        <end position="106"/>
    </location>
</feature>
<keyword evidence="4" id="KW-1185">Reference proteome</keyword>
<feature type="transmembrane region" description="Helical" evidence="1">
    <location>
        <begin position="157"/>
        <end position="179"/>
    </location>
</feature>
<dbReference type="InterPro" id="IPR018827">
    <property type="entry name" value="YTP1_C"/>
</dbReference>
<dbReference type="EMBL" id="BTGB01000001">
    <property type="protein sequence ID" value="GMM43990.1"/>
    <property type="molecule type" value="Genomic_DNA"/>
</dbReference>
<dbReference type="PANTHER" id="PTHR31685">
    <property type="entry name" value="INTEGRAL MEMBRANE PROTEIN (AFU_ORTHOLOGUE AFUA_6G12730)-RELATED"/>
    <property type="match status" value="1"/>
</dbReference>
<feature type="transmembrane region" description="Helical" evidence="1">
    <location>
        <begin position="26"/>
        <end position="48"/>
    </location>
</feature>
<feature type="transmembrane region" description="Helical" evidence="1">
    <location>
        <begin position="55"/>
        <end position="74"/>
    </location>
</feature>
<gene>
    <name evidence="3" type="ORF">DAPK24_005650</name>
</gene>
<comment type="caution">
    <text evidence="3">The sequence shown here is derived from an EMBL/GenBank/DDBJ whole genome shotgun (WGS) entry which is preliminary data.</text>
</comment>
<accession>A0AAV5QXV7</accession>
<keyword evidence="1" id="KW-0472">Membrane</keyword>
<dbReference type="AlphaFoldDB" id="A0AAV5QXV7"/>
<dbReference type="Pfam" id="PF10355">
    <property type="entry name" value="Ytp1"/>
    <property type="match status" value="1"/>
</dbReference>
<feature type="transmembrane region" description="Helical" evidence="1">
    <location>
        <begin position="276"/>
        <end position="297"/>
    </location>
</feature>
<protein>
    <submittedName>
        <fullName evidence="3">Ytp1 protein</fullName>
    </submittedName>
</protein>
<keyword evidence="1" id="KW-1133">Transmembrane helix</keyword>
<name>A0AAV5QXV7_PICKL</name>
<dbReference type="PANTHER" id="PTHR31685:SF2">
    <property type="entry name" value="PROTEIN YTP1"/>
    <property type="match status" value="1"/>
</dbReference>
<organism evidence="3 4">
    <name type="scientific">Pichia kluyveri</name>
    <name type="common">Yeast</name>
    <dbReference type="NCBI Taxonomy" id="36015"/>
    <lineage>
        <taxon>Eukaryota</taxon>
        <taxon>Fungi</taxon>
        <taxon>Dikarya</taxon>
        <taxon>Ascomycota</taxon>
        <taxon>Saccharomycotina</taxon>
        <taxon>Pichiomycetes</taxon>
        <taxon>Pichiales</taxon>
        <taxon>Pichiaceae</taxon>
        <taxon>Pichia</taxon>
    </lineage>
</organism>
<keyword evidence="1" id="KW-0812">Transmembrane</keyword>
<feature type="transmembrane region" description="Helical" evidence="1">
    <location>
        <begin position="309"/>
        <end position="326"/>
    </location>
</feature>
<evidence type="ECO:0000313" key="4">
    <source>
        <dbReference type="Proteomes" id="UP001378960"/>
    </source>
</evidence>
<proteinExistence type="predicted"/>